<dbReference type="Gene3D" id="3.30.450.40">
    <property type="match status" value="1"/>
</dbReference>
<feature type="active site" description="Proton donor" evidence="4">
    <location>
        <position position="536"/>
    </location>
</feature>
<dbReference type="SMART" id="SM00065">
    <property type="entry name" value="GAF"/>
    <property type="match status" value="1"/>
</dbReference>
<dbReference type="VEuPathDB" id="FungiDB:H257_02387"/>
<evidence type="ECO:0000256" key="6">
    <source>
        <dbReference type="PIRSR" id="PIRSR623088-3"/>
    </source>
</evidence>
<evidence type="ECO:0000256" key="1">
    <source>
        <dbReference type="ARBA" id="ARBA00022535"/>
    </source>
</evidence>
<feature type="binding site" evidence="6">
    <location>
        <position position="576"/>
    </location>
    <ligand>
        <name>Zn(2+)</name>
        <dbReference type="ChEBI" id="CHEBI:29105"/>
        <label>1</label>
    </ligand>
</feature>
<dbReference type="PROSITE" id="PS00126">
    <property type="entry name" value="PDEASE_I_1"/>
    <property type="match status" value="1"/>
</dbReference>
<feature type="region of interest" description="Disordered" evidence="8">
    <location>
        <begin position="405"/>
        <end position="424"/>
    </location>
</feature>
<organism evidence="10">
    <name type="scientific">Aphanomyces astaci</name>
    <name type="common">Crayfish plague agent</name>
    <dbReference type="NCBI Taxonomy" id="112090"/>
    <lineage>
        <taxon>Eukaryota</taxon>
        <taxon>Sar</taxon>
        <taxon>Stramenopiles</taxon>
        <taxon>Oomycota</taxon>
        <taxon>Saprolegniomycetes</taxon>
        <taxon>Saprolegniales</taxon>
        <taxon>Verrucalvaceae</taxon>
        <taxon>Aphanomyces</taxon>
    </lineage>
</organism>
<dbReference type="GeneID" id="20804383"/>
<keyword evidence="1" id="KW-0140">cGMP</keyword>
<dbReference type="SMART" id="SM00471">
    <property type="entry name" value="HDc"/>
    <property type="match status" value="1"/>
</dbReference>
<gene>
    <name evidence="10" type="ORF">H257_02387</name>
</gene>
<protein>
    <recommendedName>
        <fullName evidence="7">Phosphodiesterase</fullName>
        <ecNumber evidence="7">3.1.4.-</ecNumber>
    </recommendedName>
</protein>
<evidence type="ECO:0000256" key="3">
    <source>
        <dbReference type="ARBA" id="ARBA00022801"/>
    </source>
</evidence>
<feature type="binding site" evidence="6">
    <location>
        <position position="746"/>
    </location>
    <ligand>
        <name>Zn(2+)</name>
        <dbReference type="ChEBI" id="CHEBI:29105"/>
        <label>1</label>
    </ligand>
</feature>
<evidence type="ECO:0000259" key="9">
    <source>
        <dbReference type="PROSITE" id="PS51845"/>
    </source>
</evidence>
<feature type="binding site" evidence="5">
    <location>
        <position position="797"/>
    </location>
    <ligand>
        <name>AMP</name>
        <dbReference type="ChEBI" id="CHEBI:456215"/>
    </ligand>
</feature>
<dbReference type="RefSeq" id="XP_009824297.1">
    <property type="nucleotide sequence ID" value="XM_009825995.1"/>
</dbReference>
<feature type="binding site" evidence="6">
    <location>
        <position position="577"/>
    </location>
    <ligand>
        <name>Zn(2+)</name>
        <dbReference type="ChEBI" id="CHEBI:29105"/>
        <label>1</label>
    </ligand>
</feature>
<dbReference type="EMBL" id="KI913117">
    <property type="protein sequence ID" value="ETV85825.1"/>
    <property type="molecule type" value="Genomic_DNA"/>
</dbReference>
<sequence length="941" mass="102473">MTSESTPHVAIGEAIQDDKVHVVKERDMFALVEQILMQEDLYAIADVLSAHVRSLFLPDVAASKVTSAVFLVDHNTTSLAKIDSTNLTVHSYSLNRGLAGLAVRSSIPFVGTDFALTFDPDVDIALVGSPCMSCIPLLNSSLAVFAVLQVRSPEPGLSMCDVDFLQRVGPILNQCLRKSIEFHDIVLRQRTQAALLHLVNSSSTEETILKLMERVINGSTHIVHAQRVTLFLVDWARNELWSLQPTFRHTRVRLDASCLLGDAALKGCIINVRDAATDPRFHPPVDDPLQTGIITALYVPIGIPHGTADAAPPMAVLECINKLKPDGSSLSTEGFTNDDECAFEAYASEVAVVLRRRAHDTEYLKLLGDSAALASTSLEGTAAAATNRPLSSLLLDAWSSPSSPMANSNCNNSANPPPPRRIHTPNLVIDTFHLREEGSTSASAAASSSALPPSPLSSLPAKPLLLSPRRFCVEGDVTAVPGWDLDVFIHDTDQLLGFAEQMLRDPRLVGPHDLNVPTLQSFLQVVHDHYHPNPFHNFQHGFSVLHVSYRILTDTPARHVLHPLDRLACLVASLCHDIDHPGHSNVFEIHSNSSLALTHNDDAVLERHHAATTFRLLQDPRVNIFASFPTSDFRYVRKAIVRAILGTDMAVHNDTIDALVSRFQPLPTATTPVKSPPLHHPTLASSVSSSASTSSGDSTGSLPPAICESPDVVPFPPSSPPPPWRVFENSEDDRLFLVKAIVHAADLSAQVFPKHIALKWSNMIAKEFAYQALMESAEGLPVTHQHVDDPLLMVESQHFFAARLVAPLWVALVQFFPQLHHCMTNLHANIAHYEVEIRRLQACGTACQKAHADSNDKAPVLPAPTNEGQAVPGINKNTPAKFNSFRIRAASNTTATTPLLTPSPTSLSPLSISPRKSHHQLLHISTTSEDDYTADNVITLE</sequence>
<evidence type="ECO:0000256" key="4">
    <source>
        <dbReference type="PIRSR" id="PIRSR623088-1"/>
    </source>
</evidence>
<dbReference type="InterPro" id="IPR036971">
    <property type="entry name" value="PDEase_catalytic_dom_sf"/>
</dbReference>
<accession>W4H1D1</accession>
<dbReference type="EC" id="3.1.4.-" evidence="7"/>
<dbReference type="InterPro" id="IPR023088">
    <property type="entry name" value="PDEase"/>
</dbReference>
<evidence type="ECO:0000256" key="5">
    <source>
        <dbReference type="PIRSR" id="PIRSR623088-2"/>
    </source>
</evidence>
<keyword evidence="3 7" id="KW-0378">Hydrolase</keyword>
<dbReference type="InterPro" id="IPR003607">
    <property type="entry name" value="HD/PDEase_dom"/>
</dbReference>
<feature type="compositionally biased region" description="Low complexity" evidence="8">
    <location>
        <begin position="896"/>
        <end position="911"/>
    </location>
</feature>
<dbReference type="SUPFAM" id="SSF55781">
    <property type="entry name" value="GAF domain-like"/>
    <property type="match status" value="2"/>
</dbReference>
<dbReference type="InterPro" id="IPR002073">
    <property type="entry name" value="PDEase_catalytic_dom"/>
</dbReference>
<feature type="binding site" evidence="5">
    <location>
        <position position="746"/>
    </location>
    <ligand>
        <name>AMP</name>
        <dbReference type="ChEBI" id="CHEBI:456215"/>
    </ligand>
</feature>
<dbReference type="InterPro" id="IPR029016">
    <property type="entry name" value="GAF-like_dom_sf"/>
</dbReference>
<evidence type="ECO:0000313" key="10">
    <source>
        <dbReference type="EMBL" id="ETV85825.1"/>
    </source>
</evidence>
<feature type="binding site" evidence="6">
    <location>
        <position position="540"/>
    </location>
    <ligand>
        <name>Zn(2+)</name>
        <dbReference type="ChEBI" id="CHEBI:29105"/>
        <label>1</label>
    </ligand>
</feature>
<dbReference type="CDD" id="cd00077">
    <property type="entry name" value="HDc"/>
    <property type="match status" value="1"/>
</dbReference>
<dbReference type="Pfam" id="PF00233">
    <property type="entry name" value="PDEase_I"/>
    <property type="match status" value="1"/>
</dbReference>
<feature type="binding site" evidence="5">
    <location>
        <begin position="536"/>
        <end position="540"/>
    </location>
    <ligand>
        <name>AMP</name>
        <dbReference type="ChEBI" id="CHEBI:456215"/>
    </ligand>
</feature>
<dbReference type="PRINTS" id="PR00387">
    <property type="entry name" value="PDIESTERASE1"/>
</dbReference>
<dbReference type="SUPFAM" id="SSF109604">
    <property type="entry name" value="HD-domain/PDEase-like"/>
    <property type="match status" value="1"/>
</dbReference>
<feature type="compositionally biased region" description="Low complexity" evidence="8">
    <location>
        <begin position="405"/>
        <end position="414"/>
    </location>
</feature>
<dbReference type="PROSITE" id="PS51845">
    <property type="entry name" value="PDEASE_I_2"/>
    <property type="match status" value="1"/>
</dbReference>
<dbReference type="PANTHER" id="PTHR11347">
    <property type="entry name" value="CYCLIC NUCLEOTIDE PHOSPHODIESTERASE"/>
    <property type="match status" value="1"/>
</dbReference>
<dbReference type="InterPro" id="IPR003018">
    <property type="entry name" value="GAF"/>
</dbReference>
<keyword evidence="2 6" id="KW-0479">Metal-binding</keyword>
<feature type="domain" description="PDEase" evidence="9">
    <location>
        <begin position="452"/>
        <end position="840"/>
    </location>
</feature>
<feature type="compositionally biased region" description="Low complexity" evidence="8">
    <location>
        <begin position="684"/>
        <end position="701"/>
    </location>
</feature>
<evidence type="ECO:0000256" key="8">
    <source>
        <dbReference type="SAM" id="MobiDB-lite"/>
    </source>
</evidence>
<dbReference type="Gene3D" id="1.10.1300.10">
    <property type="entry name" value="3'5'-cyclic nucleotide phosphodiesterase, catalytic domain"/>
    <property type="match status" value="1"/>
</dbReference>
<dbReference type="GO" id="GO:0046872">
    <property type="term" value="F:metal ion binding"/>
    <property type="evidence" value="ECO:0007669"/>
    <property type="project" value="UniProtKB-KW"/>
</dbReference>
<dbReference type="GO" id="GO:0004114">
    <property type="term" value="F:3',5'-cyclic-nucleotide phosphodiesterase activity"/>
    <property type="evidence" value="ECO:0007669"/>
    <property type="project" value="InterPro"/>
</dbReference>
<feature type="region of interest" description="Disordered" evidence="8">
    <location>
        <begin position="893"/>
        <end position="914"/>
    </location>
</feature>
<feature type="binding site" evidence="5">
    <location>
        <position position="577"/>
    </location>
    <ligand>
        <name>AMP</name>
        <dbReference type="ChEBI" id="CHEBI:456215"/>
    </ligand>
</feature>
<evidence type="ECO:0000256" key="7">
    <source>
        <dbReference type="RuleBase" id="RU363067"/>
    </source>
</evidence>
<dbReference type="OrthoDB" id="546632at2759"/>
<proteinExistence type="inferred from homology"/>
<reference evidence="10" key="1">
    <citation type="submission" date="2013-12" db="EMBL/GenBank/DDBJ databases">
        <title>The Genome Sequence of Aphanomyces astaci APO3.</title>
        <authorList>
            <consortium name="The Broad Institute Genomics Platform"/>
            <person name="Russ C."/>
            <person name="Tyler B."/>
            <person name="van West P."/>
            <person name="Dieguez-Uribeondo J."/>
            <person name="Young S.K."/>
            <person name="Zeng Q."/>
            <person name="Gargeya S."/>
            <person name="Fitzgerald M."/>
            <person name="Abouelleil A."/>
            <person name="Alvarado L."/>
            <person name="Chapman S.B."/>
            <person name="Gainer-Dewar J."/>
            <person name="Goldberg J."/>
            <person name="Griggs A."/>
            <person name="Gujja S."/>
            <person name="Hansen M."/>
            <person name="Howarth C."/>
            <person name="Imamovic A."/>
            <person name="Ireland A."/>
            <person name="Larimer J."/>
            <person name="McCowan C."/>
            <person name="Murphy C."/>
            <person name="Pearson M."/>
            <person name="Poon T.W."/>
            <person name="Priest M."/>
            <person name="Roberts A."/>
            <person name="Saif S."/>
            <person name="Shea T."/>
            <person name="Sykes S."/>
            <person name="Wortman J."/>
            <person name="Nusbaum C."/>
            <person name="Birren B."/>
        </authorList>
    </citation>
    <scope>NUCLEOTIDE SEQUENCE [LARGE SCALE GENOMIC DNA]</scope>
    <source>
        <strain evidence="10">APO3</strain>
    </source>
</reference>
<dbReference type="InterPro" id="IPR023174">
    <property type="entry name" value="PDEase_CS"/>
</dbReference>
<feature type="region of interest" description="Disordered" evidence="8">
    <location>
        <begin position="670"/>
        <end position="703"/>
    </location>
</feature>
<dbReference type="STRING" id="112090.W4H1D1"/>
<feature type="binding site" evidence="6">
    <location>
        <position position="577"/>
    </location>
    <ligand>
        <name>Zn(2+)</name>
        <dbReference type="ChEBI" id="CHEBI:29105"/>
        <label>2</label>
    </ligand>
</feature>
<dbReference type="AlphaFoldDB" id="W4H1D1"/>
<name>W4H1D1_APHAT</name>
<evidence type="ECO:0000256" key="2">
    <source>
        <dbReference type="ARBA" id="ARBA00022723"/>
    </source>
</evidence>
<comment type="cofactor">
    <cofactor evidence="7">
        <name>a divalent metal cation</name>
        <dbReference type="ChEBI" id="CHEBI:60240"/>
    </cofactor>
    <text evidence="7">Binds 2 divalent metal cations per subunit. Site 1 may preferentially bind zinc ions, while site 2 has a preference for magnesium and/or manganese ions.</text>
</comment>
<comment type="similarity">
    <text evidence="7">Belongs to the cyclic nucleotide phosphodiesterase family.</text>
</comment>
<dbReference type="GO" id="GO:0007165">
    <property type="term" value="P:signal transduction"/>
    <property type="evidence" value="ECO:0007669"/>
    <property type="project" value="InterPro"/>
</dbReference>